<feature type="region of interest" description="Disordered" evidence="1">
    <location>
        <begin position="156"/>
        <end position="175"/>
    </location>
</feature>
<feature type="compositionally biased region" description="Basic and acidic residues" evidence="1">
    <location>
        <begin position="7"/>
        <end position="20"/>
    </location>
</feature>
<evidence type="ECO:0000256" key="1">
    <source>
        <dbReference type="SAM" id="MobiDB-lite"/>
    </source>
</evidence>
<protein>
    <submittedName>
        <fullName evidence="2">Uncharacterized protein</fullName>
    </submittedName>
</protein>
<feature type="compositionally biased region" description="Polar residues" evidence="1">
    <location>
        <begin position="66"/>
        <end position="89"/>
    </location>
</feature>
<sequence>MDIIEELDPKGVSEEKKGSSEEEDNSEKENPEMAAKSGTTKPEPTKHSSKNKSANRSDPQHKSAERQSTPTTTPKAIDLSTQPTRSESGCVTVKIIHGDSSDSMALVLLNQDELDGSVTSGVNLLHTPHFQIDPGEIDRGRGSNLLLRRQARDLRGKGEDCGNGWQGTYLKREEP</sequence>
<organism evidence="2 3">
    <name type="scientific">Riccia sorocarpa</name>
    <dbReference type="NCBI Taxonomy" id="122646"/>
    <lineage>
        <taxon>Eukaryota</taxon>
        <taxon>Viridiplantae</taxon>
        <taxon>Streptophyta</taxon>
        <taxon>Embryophyta</taxon>
        <taxon>Marchantiophyta</taxon>
        <taxon>Marchantiopsida</taxon>
        <taxon>Marchantiidae</taxon>
        <taxon>Marchantiales</taxon>
        <taxon>Ricciaceae</taxon>
        <taxon>Riccia</taxon>
    </lineage>
</organism>
<accession>A0ABD3GHA1</accession>
<name>A0ABD3GHA1_9MARC</name>
<feature type="region of interest" description="Disordered" evidence="1">
    <location>
        <begin position="1"/>
        <end position="89"/>
    </location>
</feature>
<dbReference type="AlphaFoldDB" id="A0ABD3GHA1"/>
<evidence type="ECO:0000313" key="2">
    <source>
        <dbReference type="EMBL" id="KAL3678557.1"/>
    </source>
</evidence>
<dbReference type="EMBL" id="JBJQOH010000007">
    <property type="protein sequence ID" value="KAL3678557.1"/>
    <property type="molecule type" value="Genomic_DNA"/>
</dbReference>
<dbReference type="Proteomes" id="UP001633002">
    <property type="component" value="Unassembled WGS sequence"/>
</dbReference>
<evidence type="ECO:0000313" key="3">
    <source>
        <dbReference type="Proteomes" id="UP001633002"/>
    </source>
</evidence>
<proteinExistence type="predicted"/>
<keyword evidence="3" id="KW-1185">Reference proteome</keyword>
<comment type="caution">
    <text evidence="2">The sequence shown here is derived from an EMBL/GenBank/DDBJ whole genome shotgun (WGS) entry which is preliminary data.</text>
</comment>
<gene>
    <name evidence="2" type="ORF">R1sor_021513</name>
</gene>
<reference evidence="2 3" key="1">
    <citation type="submission" date="2024-09" db="EMBL/GenBank/DDBJ databases">
        <title>Chromosome-scale assembly of Riccia sorocarpa.</title>
        <authorList>
            <person name="Paukszto L."/>
        </authorList>
    </citation>
    <scope>NUCLEOTIDE SEQUENCE [LARGE SCALE GENOMIC DNA]</scope>
    <source>
        <strain evidence="2">LP-2024</strain>
        <tissue evidence="2">Aerial parts of the thallus</tissue>
    </source>
</reference>